<evidence type="ECO:0000313" key="2">
    <source>
        <dbReference type="Proteomes" id="UP000231194"/>
    </source>
</evidence>
<dbReference type="EMBL" id="PGVG01000002">
    <property type="protein sequence ID" value="PJG56620.1"/>
    <property type="molecule type" value="Genomic_DNA"/>
</dbReference>
<comment type="caution">
    <text evidence="1">The sequence shown here is derived from an EMBL/GenBank/DDBJ whole genome shotgun (WGS) entry which is preliminary data.</text>
</comment>
<dbReference type="AlphaFoldDB" id="A0A2M8RFM1"/>
<evidence type="ECO:0000313" key="1">
    <source>
        <dbReference type="EMBL" id="PJG56620.1"/>
    </source>
</evidence>
<organism evidence="1 2">
    <name type="scientific">Bradyrhizobium forestalis</name>
    <dbReference type="NCBI Taxonomy" id="1419263"/>
    <lineage>
        <taxon>Bacteria</taxon>
        <taxon>Pseudomonadati</taxon>
        <taxon>Pseudomonadota</taxon>
        <taxon>Alphaproteobacteria</taxon>
        <taxon>Hyphomicrobiales</taxon>
        <taxon>Nitrobacteraceae</taxon>
        <taxon>Bradyrhizobium</taxon>
    </lineage>
</organism>
<accession>A0A2M8RFM1</accession>
<protein>
    <submittedName>
        <fullName evidence="1">Uncharacterized protein</fullName>
    </submittedName>
</protein>
<dbReference type="Proteomes" id="UP000231194">
    <property type="component" value="Unassembled WGS sequence"/>
</dbReference>
<sequence length="184" mass="21047">MTPRQERRVIEAAEAGLTINQITRGTPSRPAICSFNTLKFRRIANPELDRLIIANARNPLARSQLMRFRIVPANAQFFNLAETRAEIPPFEMQPGDYDWILSLISYAYDYQMRMDIAQDVLEALVRRAIGREQVSGRIVDFISRHRRTVGNPLHDEGLDATLKPGGKKTWVDVISLEQWKAGRD</sequence>
<name>A0A2M8RFM1_9BRAD</name>
<reference evidence="1 2" key="1">
    <citation type="submission" date="2017-11" db="EMBL/GenBank/DDBJ databases">
        <title>Bradyrhizobium forestalis sp. nov., an efficient nitrogen-fixing bacterium isolated from nodules of forest legume species in the Amazon.</title>
        <authorList>
            <person name="Costa E.M."/>
            <person name="Guimaraes A."/>
            <person name="Carvalho T.S."/>
            <person name="Rodrigues T.L."/>
            <person name="Ribeiro P.R.A."/>
            <person name="Lebbe L."/>
            <person name="Willems A."/>
            <person name="Moreira F.M.S."/>
        </authorList>
    </citation>
    <scope>NUCLEOTIDE SEQUENCE [LARGE SCALE GENOMIC DNA]</scope>
    <source>
        <strain evidence="1 2">INPA54B</strain>
    </source>
</reference>
<gene>
    <name evidence="1" type="ORF">CVM73_03465</name>
</gene>
<keyword evidence="2" id="KW-1185">Reference proteome</keyword>
<proteinExistence type="predicted"/>